<feature type="non-terminal residue" evidence="2">
    <location>
        <position position="1"/>
    </location>
</feature>
<sequence length="137" mass="15563">YFATPNELARDEKKTYDLPEDLIINHFALSGDWQIEEERSMPFKDSTLVLAFESKDVFLVMRPASDKTSEGKASKVRVFLDDKLLTGNNAGDDVKDGVVTVEVDRLYKLVKLDKPGQHVLKLEFLDSNLELYAFTFG</sequence>
<evidence type="ECO:0000259" key="1">
    <source>
        <dbReference type="Pfam" id="PF17991"/>
    </source>
</evidence>
<reference evidence="2 3" key="1">
    <citation type="journal article" date="2015" name="Nature">
        <title>rRNA introns, odd ribosomes, and small enigmatic genomes across a large radiation of phyla.</title>
        <authorList>
            <person name="Brown C.T."/>
            <person name="Hug L.A."/>
            <person name="Thomas B.C."/>
            <person name="Sharon I."/>
            <person name="Castelle C.J."/>
            <person name="Singh A."/>
            <person name="Wilkins M.J."/>
            <person name="Williams K.H."/>
            <person name="Banfield J.F."/>
        </authorList>
    </citation>
    <scope>NUCLEOTIDE SEQUENCE [LARGE SCALE GENOMIC DNA]</scope>
</reference>
<comment type="caution">
    <text evidence="2">The sequence shown here is derived from an EMBL/GenBank/DDBJ whole genome shotgun (WGS) entry which is preliminary data.</text>
</comment>
<protein>
    <submittedName>
        <fullName evidence="2">Thioredoxin</fullName>
    </submittedName>
</protein>
<name>A0A0G0JJT1_9BACT</name>
<dbReference type="Proteomes" id="UP000034591">
    <property type="component" value="Unassembled WGS sequence"/>
</dbReference>
<evidence type="ECO:0000313" key="3">
    <source>
        <dbReference type="Proteomes" id="UP000034591"/>
    </source>
</evidence>
<dbReference type="InterPro" id="IPR041017">
    <property type="entry name" value="Thioredoxin_10"/>
</dbReference>
<feature type="domain" description="DipZ thioredoxin-like C-terminal" evidence="1">
    <location>
        <begin position="2"/>
        <end position="137"/>
    </location>
</feature>
<dbReference type="AlphaFoldDB" id="A0A0G0JJT1"/>
<dbReference type="EMBL" id="LBTI01000030">
    <property type="protein sequence ID" value="KKQ37004.1"/>
    <property type="molecule type" value="Genomic_DNA"/>
</dbReference>
<evidence type="ECO:0000313" key="2">
    <source>
        <dbReference type="EMBL" id="KKQ37004.1"/>
    </source>
</evidence>
<proteinExistence type="predicted"/>
<dbReference type="Gene3D" id="2.60.120.260">
    <property type="entry name" value="Galactose-binding domain-like"/>
    <property type="match status" value="1"/>
</dbReference>
<accession>A0A0G0JJT1</accession>
<gene>
    <name evidence="2" type="ORF">US53_C0030G0001</name>
</gene>
<dbReference type="STRING" id="1618545.US53_C0030G0001"/>
<organism evidence="2 3">
    <name type="scientific">Candidatus Woesebacteria bacterium GW2011_GWA1_37_7</name>
    <dbReference type="NCBI Taxonomy" id="1618545"/>
    <lineage>
        <taxon>Bacteria</taxon>
        <taxon>Candidatus Woeseibacteriota</taxon>
    </lineage>
</organism>
<dbReference type="Pfam" id="PF17991">
    <property type="entry name" value="Thioredoxin_10"/>
    <property type="match status" value="1"/>
</dbReference>